<comment type="function">
    <text evidence="9">Catalyzes the formation of 5-methyl-uridine at position 1939 (m5U1939) in 23S rRNA.</text>
</comment>
<keyword evidence="14" id="KW-1185">Reference proteome</keyword>
<dbReference type="InterPro" id="IPR030390">
    <property type="entry name" value="MeTrfase_TrmA_AS"/>
</dbReference>
<dbReference type="PROSITE" id="PS50926">
    <property type="entry name" value="TRAM"/>
    <property type="match status" value="1"/>
</dbReference>
<evidence type="ECO:0000313" key="13">
    <source>
        <dbReference type="EMBL" id="QIR05427.1"/>
    </source>
</evidence>
<dbReference type="Proteomes" id="UP000501408">
    <property type="component" value="Chromosome 1"/>
</dbReference>
<dbReference type="InterPro" id="IPR029063">
    <property type="entry name" value="SAM-dependent_MTases_sf"/>
</dbReference>
<evidence type="ECO:0000256" key="11">
    <source>
        <dbReference type="PROSITE-ProRule" id="PRU10015"/>
    </source>
</evidence>
<reference evidence="13 14" key="1">
    <citation type="submission" date="2020-03" db="EMBL/GenBank/DDBJ databases">
        <title>Genome mining reveals the biosynthetic pathways of PHA and ectoines of the halophilic strain Salinivibrio costicola M318 isolated from fermented shrimp paste.</title>
        <authorList>
            <person name="Doan T.V."/>
            <person name="Tran L.T."/>
            <person name="Trieu T.A."/>
            <person name="Nguyen Q.V."/>
            <person name="Quach T.N."/>
            <person name="Phi T.Q."/>
            <person name="Kumar S."/>
        </authorList>
    </citation>
    <scope>NUCLEOTIDE SEQUENCE [LARGE SCALE GENOMIC DNA]</scope>
    <source>
        <strain evidence="13 14">M318</strain>
    </source>
</reference>
<keyword evidence="1 9" id="KW-0004">4Fe-4S</keyword>
<dbReference type="Pfam" id="PF01938">
    <property type="entry name" value="TRAM"/>
    <property type="match status" value="1"/>
</dbReference>
<feature type="binding site" evidence="9 10">
    <location>
        <position position="272"/>
    </location>
    <ligand>
        <name>S-adenosyl-L-methionine</name>
        <dbReference type="ChEBI" id="CHEBI:59789"/>
    </ligand>
</feature>
<dbReference type="EC" id="2.1.1.190" evidence="9"/>
<dbReference type="RefSeq" id="WP_167314026.1">
    <property type="nucleotide sequence ID" value="NZ_CP050266.1"/>
</dbReference>
<dbReference type="PROSITE" id="PS01230">
    <property type="entry name" value="TRMA_1"/>
    <property type="match status" value="1"/>
</dbReference>
<keyword evidence="2 9" id="KW-0698">rRNA processing</keyword>
<dbReference type="InterPro" id="IPR002792">
    <property type="entry name" value="TRAM_dom"/>
</dbReference>
<feature type="binding site" evidence="9">
    <location>
        <position position="82"/>
    </location>
    <ligand>
        <name>[4Fe-4S] cluster</name>
        <dbReference type="ChEBI" id="CHEBI:49883"/>
    </ligand>
</feature>
<keyword evidence="6 9" id="KW-0479">Metal-binding</keyword>
<dbReference type="NCBIfam" id="NF009639">
    <property type="entry name" value="PRK13168.1"/>
    <property type="match status" value="1"/>
</dbReference>
<evidence type="ECO:0000256" key="3">
    <source>
        <dbReference type="ARBA" id="ARBA00022603"/>
    </source>
</evidence>
<evidence type="ECO:0000256" key="9">
    <source>
        <dbReference type="HAMAP-Rule" id="MF_01010"/>
    </source>
</evidence>
<evidence type="ECO:0000256" key="2">
    <source>
        <dbReference type="ARBA" id="ARBA00022552"/>
    </source>
</evidence>
<dbReference type="NCBIfam" id="TIGR00479">
    <property type="entry name" value="rumA"/>
    <property type="match status" value="1"/>
</dbReference>
<dbReference type="Gene3D" id="2.40.50.1070">
    <property type="match status" value="1"/>
</dbReference>
<keyword evidence="5 9" id="KW-0949">S-adenosyl-L-methionine</keyword>
<dbReference type="GO" id="GO:0032259">
    <property type="term" value="P:methylation"/>
    <property type="evidence" value="ECO:0007669"/>
    <property type="project" value="UniProtKB-KW"/>
</dbReference>
<dbReference type="CDD" id="cd02440">
    <property type="entry name" value="AdoMet_MTases"/>
    <property type="match status" value="1"/>
</dbReference>
<feature type="binding site" evidence="9 10">
    <location>
        <position position="301"/>
    </location>
    <ligand>
        <name>S-adenosyl-L-methionine</name>
        <dbReference type="ChEBI" id="CHEBI:59789"/>
    </ligand>
</feature>
<dbReference type="Gene3D" id="3.40.50.150">
    <property type="entry name" value="Vaccinia Virus protein VP39"/>
    <property type="match status" value="1"/>
</dbReference>
<feature type="binding site" evidence="9">
    <location>
        <position position="349"/>
    </location>
    <ligand>
        <name>S-adenosyl-L-methionine</name>
        <dbReference type="ChEBI" id="CHEBI:59789"/>
    </ligand>
</feature>
<dbReference type="Pfam" id="PF05958">
    <property type="entry name" value="tRNA_U5-meth_tr"/>
    <property type="match status" value="1"/>
</dbReference>
<dbReference type="InterPro" id="IPR012340">
    <property type="entry name" value="NA-bd_OB-fold"/>
</dbReference>
<evidence type="ECO:0000256" key="7">
    <source>
        <dbReference type="ARBA" id="ARBA00023004"/>
    </source>
</evidence>
<feature type="binding site" evidence="9">
    <location>
        <position position="306"/>
    </location>
    <ligand>
        <name>S-adenosyl-L-methionine</name>
        <dbReference type="ChEBI" id="CHEBI:59789"/>
    </ligand>
</feature>
<dbReference type="SUPFAM" id="SSF53335">
    <property type="entry name" value="S-adenosyl-L-methionine-dependent methyltransferases"/>
    <property type="match status" value="1"/>
</dbReference>
<dbReference type="PANTHER" id="PTHR11061">
    <property type="entry name" value="RNA M5U METHYLTRANSFERASE"/>
    <property type="match status" value="1"/>
</dbReference>
<evidence type="ECO:0000259" key="12">
    <source>
        <dbReference type="PROSITE" id="PS50926"/>
    </source>
</evidence>
<gene>
    <name evidence="9 13" type="primary">rlmD</name>
    <name evidence="13" type="ORF">HBA18_02945</name>
</gene>
<dbReference type="PROSITE" id="PS51687">
    <property type="entry name" value="SAM_MT_RNA_M5U"/>
    <property type="match status" value="1"/>
</dbReference>
<evidence type="ECO:0000313" key="14">
    <source>
        <dbReference type="Proteomes" id="UP000501408"/>
    </source>
</evidence>
<dbReference type="Gene3D" id="2.40.50.140">
    <property type="entry name" value="Nucleic acid-binding proteins"/>
    <property type="match status" value="1"/>
</dbReference>
<dbReference type="PANTHER" id="PTHR11061:SF49">
    <property type="entry name" value="23S RRNA (URACIL(1939)-C(5))-METHYLTRANSFERASE RLMD"/>
    <property type="match status" value="1"/>
</dbReference>
<comment type="similarity">
    <text evidence="9">Belongs to the class I-like SAM-binding methyltransferase superfamily. RNA M5U methyltransferase family. RlmD subfamily.</text>
</comment>
<feature type="binding site" evidence="9 10">
    <location>
        <position position="370"/>
    </location>
    <ligand>
        <name>S-adenosyl-L-methionine</name>
        <dbReference type="ChEBI" id="CHEBI:59789"/>
    </ligand>
</feature>
<dbReference type="InterPro" id="IPR001566">
    <property type="entry name" value="23S_rRNA_MeTrfase_RlmD"/>
</dbReference>
<evidence type="ECO:0000256" key="10">
    <source>
        <dbReference type="PROSITE-ProRule" id="PRU01024"/>
    </source>
</evidence>
<evidence type="ECO:0000256" key="1">
    <source>
        <dbReference type="ARBA" id="ARBA00022485"/>
    </source>
</evidence>
<keyword evidence="4 9" id="KW-0808">Transferase</keyword>
<feature type="domain" description="TRAM" evidence="12">
    <location>
        <begin position="10"/>
        <end position="69"/>
    </location>
</feature>
<dbReference type="EMBL" id="CP050266">
    <property type="protein sequence ID" value="QIR05427.1"/>
    <property type="molecule type" value="Genomic_DNA"/>
</dbReference>
<keyword evidence="8 9" id="KW-0411">Iron-sulfur</keyword>
<sequence>MARFFKPQKKKNVEQKHQLLAIQRLDHHGDGVGYWQKKPVFVPGTLPGEQALVQLTEQKRQYARAKLIKLDQRAETRIEPACPLYQQCGGCSLQHLSHSGQVAHKRAVLTELIEKFAGDETVELSDGAIDSPWQYRRRARISLKVDNKGALTMGFRARQSNAIVDVGHCPVLSEPLNQLLASLRPCLDGLRGRRILGHVDLIEADNGCIASLRTTKALHPEDRQALQAWAELTGCMLYWQQADGPLERVVGEPPYYESQQTRLYFQPGDFIQVNAAVNQKMVAQALNWLELASTDVVLDLFCGLGNFSIPMAKQAKTVIGVEGVEAMVSQAQDNAKANQVSNAQFYQADLNGETLNGDWTRHAFDKILLDPARAGAAGVMDFVAQSSATHIVYVSCNPATLARDSRVLLAQGYQLTRLSMLDMFPQTGHLESMALFRR</sequence>
<evidence type="ECO:0000256" key="5">
    <source>
        <dbReference type="ARBA" id="ARBA00022691"/>
    </source>
</evidence>
<feature type="binding site" evidence="9 10">
    <location>
        <position position="322"/>
    </location>
    <ligand>
        <name>S-adenosyl-L-methionine</name>
        <dbReference type="ChEBI" id="CHEBI:59789"/>
    </ligand>
</feature>
<dbReference type="SUPFAM" id="SSF50249">
    <property type="entry name" value="Nucleic acid-binding proteins"/>
    <property type="match status" value="1"/>
</dbReference>
<dbReference type="PROSITE" id="PS01231">
    <property type="entry name" value="TRMA_2"/>
    <property type="match status" value="1"/>
</dbReference>
<feature type="active site" evidence="11">
    <location>
        <position position="396"/>
    </location>
</feature>
<dbReference type="HAMAP" id="MF_01010">
    <property type="entry name" value="23SrRNA_methyltr_RlmD"/>
    <property type="match status" value="1"/>
</dbReference>
<proteinExistence type="inferred from homology"/>
<accession>A0ABX6K1I4</accession>
<evidence type="ECO:0000256" key="6">
    <source>
        <dbReference type="ARBA" id="ARBA00022723"/>
    </source>
</evidence>
<evidence type="ECO:0000256" key="8">
    <source>
        <dbReference type="ARBA" id="ARBA00023014"/>
    </source>
</evidence>
<protein>
    <recommendedName>
        <fullName evidence="9">23S rRNA (uracil(1939)-C(5))-methyltransferase RlmD</fullName>
        <ecNumber evidence="9">2.1.1.190</ecNumber>
    </recommendedName>
    <alternativeName>
        <fullName evidence="9">23S rRNA(m5U1939)-methyltransferase</fullName>
    </alternativeName>
</protein>
<evidence type="ECO:0000256" key="4">
    <source>
        <dbReference type="ARBA" id="ARBA00022679"/>
    </source>
</evidence>
<feature type="binding site" evidence="9">
    <location>
        <position position="169"/>
    </location>
    <ligand>
        <name>[4Fe-4S] cluster</name>
        <dbReference type="ChEBI" id="CHEBI:49883"/>
    </ligand>
</feature>
<feature type="binding site" evidence="9">
    <location>
        <position position="91"/>
    </location>
    <ligand>
        <name>[4Fe-4S] cluster</name>
        <dbReference type="ChEBI" id="CHEBI:49883"/>
    </ligand>
</feature>
<comment type="catalytic activity">
    <reaction evidence="9">
        <text>uridine(1939) in 23S rRNA + S-adenosyl-L-methionine = 5-methyluridine(1939) in 23S rRNA + S-adenosyl-L-homocysteine + H(+)</text>
        <dbReference type="Rhea" id="RHEA:42908"/>
        <dbReference type="Rhea" id="RHEA-COMP:10278"/>
        <dbReference type="Rhea" id="RHEA-COMP:10279"/>
        <dbReference type="ChEBI" id="CHEBI:15378"/>
        <dbReference type="ChEBI" id="CHEBI:57856"/>
        <dbReference type="ChEBI" id="CHEBI:59789"/>
        <dbReference type="ChEBI" id="CHEBI:65315"/>
        <dbReference type="ChEBI" id="CHEBI:74447"/>
        <dbReference type="EC" id="2.1.1.190"/>
    </reaction>
</comment>
<feature type="binding site" evidence="9">
    <location>
        <position position="88"/>
    </location>
    <ligand>
        <name>[4Fe-4S] cluster</name>
        <dbReference type="ChEBI" id="CHEBI:49883"/>
    </ligand>
</feature>
<feature type="active site" description="Nucleophile" evidence="9 10">
    <location>
        <position position="396"/>
    </location>
</feature>
<dbReference type="InterPro" id="IPR030391">
    <property type="entry name" value="MeTrfase_TrmA_CS"/>
</dbReference>
<keyword evidence="3 9" id="KW-0489">Methyltransferase</keyword>
<keyword evidence="7 9" id="KW-0408">Iron</keyword>
<dbReference type="GO" id="GO:0008168">
    <property type="term" value="F:methyltransferase activity"/>
    <property type="evidence" value="ECO:0007669"/>
    <property type="project" value="UniProtKB-KW"/>
</dbReference>
<name>A0ABX6K1I4_SALCS</name>
<organism evidence="13 14">
    <name type="scientific">Salinivibrio costicola</name>
    <name type="common">Vibrio costicola</name>
    <dbReference type="NCBI Taxonomy" id="51367"/>
    <lineage>
        <taxon>Bacteria</taxon>
        <taxon>Pseudomonadati</taxon>
        <taxon>Pseudomonadota</taxon>
        <taxon>Gammaproteobacteria</taxon>
        <taxon>Vibrionales</taxon>
        <taxon>Vibrionaceae</taxon>
        <taxon>Salinivibrio</taxon>
    </lineage>
</organism>
<dbReference type="InterPro" id="IPR010280">
    <property type="entry name" value="U5_MeTrfase_fam"/>
</dbReference>